<feature type="compositionally biased region" description="Polar residues" evidence="1">
    <location>
        <begin position="209"/>
        <end position="221"/>
    </location>
</feature>
<feature type="compositionally biased region" description="Polar residues" evidence="1">
    <location>
        <begin position="1"/>
        <end position="32"/>
    </location>
</feature>
<feature type="compositionally biased region" description="Polar residues" evidence="1">
    <location>
        <begin position="352"/>
        <end position="368"/>
    </location>
</feature>
<feature type="compositionally biased region" description="Basic and acidic residues" evidence="1">
    <location>
        <begin position="70"/>
        <end position="96"/>
    </location>
</feature>
<dbReference type="EMBL" id="VXIV02002169">
    <property type="protein sequence ID" value="KAF6026983.1"/>
    <property type="molecule type" value="Genomic_DNA"/>
</dbReference>
<feature type="region of interest" description="Disordered" evidence="1">
    <location>
        <begin position="507"/>
        <end position="547"/>
    </location>
</feature>
<proteinExistence type="predicted"/>
<evidence type="ECO:0000256" key="1">
    <source>
        <dbReference type="SAM" id="MobiDB-lite"/>
    </source>
</evidence>
<feature type="compositionally biased region" description="Low complexity" evidence="1">
    <location>
        <begin position="527"/>
        <end position="540"/>
    </location>
</feature>
<feature type="compositionally biased region" description="Polar residues" evidence="1">
    <location>
        <begin position="188"/>
        <end position="200"/>
    </location>
</feature>
<feature type="region of interest" description="Disordered" evidence="1">
    <location>
        <begin position="1"/>
        <end position="237"/>
    </location>
</feature>
<protein>
    <submittedName>
        <fullName evidence="2">Uncharacterized protein</fullName>
    </submittedName>
</protein>
<name>A0A7J7JM75_BUGNE</name>
<feature type="region of interest" description="Disordered" evidence="1">
    <location>
        <begin position="258"/>
        <end position="408"/>
    </location>
</feature>
<feature type="compositionally biased region" description="Polar residues" evidence="1">
    <location>
        <begin position="304"/>
        <end position="315"/>
    </location>
</feature>
<evidence type="ECO:0000313" key="2">
    <source>
        <dbReference type="EMBL" id="KAF6026983.1"/>
    </source>
</evidence>
<reference evidence="2" key="1">
    <citation type="submission" date="2020-06" db="EMBL/GenBank/DDBJ databases">
        <title>Draft genome of Bugula neritina, a colonial animal packing powerful symbionts and potential medicines.</title>
        <authorList>
            <person name="Rayko M."/>
        </authorList>
    </citation>
    <scope>NUCLEOTIDE SEQUENCE [LARGE SCALE GENOMIC DNA]</scope>
    <source>
        <strain evidence="2">Kwan_BN1</strain>
    </source>
</reference>
<feature type="compositionally biased region" description="Basic and acidic residues" evidence="1">
    <location>
        <begin position="122"/>
        <end position="166"/>
    </location>
</feature>
<evidence type="ECO:0000313" key="3">
    <source>
        <dbReference type="Proteomes" id="UP000593567"/>
    </source>
</evidence>
<accession>A0A7J7JM75</accession>
<keyword evidence="3" id="KW-1185">Reference proteome</keyword>
<dbReference type="AlphaFoldDB" id="A0A7J7JM75"/>
<sequence>MNNLNSSNPSVSDLETKTAQSQLENTWQQNLSEQRETDNFLKNPNIQDSQDIGQKSVSEKYIEPFMSVGKDFDEKLPESHEENESEKMSLNEKPTIDEYNDDNCSDQSSQENKNQDPSSNRTDGEFEEKRESFDDINEVRDEPKHTIENYFTKHDVVTGELEEKPQKLITKQKGNSTSSNNMTNKTTEYLTKESQVSPTELSCDREVTNTEFKASDSNSSKKLPYENESPWSSRENYDLASNFKPSYETQNVSKYASGANLNELGKSNSEPLKHLKKRSCEKHNSASSNLCFSGKSTSLERSHVVSSEISSTPDTPSHAKPPRATNHPEKSSSPVSRYARPQRNYSGRKISIDQNSNDADGVQKQYTPFSYAEDDAVPTSRQDRGSYTKQNYNQLDDSEERIIPIEIERSPPRVSEYYSYEPEGAIAAQHGPETLINKDSTRKPFIRARMSPASDIEANSRLARLSRMSGSTDSLDKNRFIRDFSPIISRGTSVERRRARIASIIGGSQDSINSEKSSCDPIARVVSTGSHSGSRPSSRNNSDDARHRRIAAILANSSDGK</sequence>
<comment type="caution">
    <text evidence="2">The sequence shown here is derived from an EMBL/GenBank/DDBJ whole genome shotgun (WGS) entry which is preliminary data.</text>
</comment>
<feature type="compositionally biased region" description="Polar residues" evidence="1">
    <location>
        <begin position="285"/>
        <end position="297"/>
    </location>
</feature>
<dbReference type="Proteomes" id="UP000593567">
    <property type="component" value="Unassembled WGS sequence"/>
</dbReference>
<feature type="compositionally biased region" description="Low complexity" evidence="1">
    <location>
        <begin position="175"/>
        <end position="187"/>
    </location>
</feature>
<feature type="compositionally biased region" description="Polar residues" evidence="1">
    <location>
        <begin position="105"/>
        <end position="121"/>
    </location>
</feature>
<organism evidence="2 3">
    <name type="scientific">Bugula neritina</name>
    <name type="common">Brown bryozoan</name>
    <name type="synonym">Sertularia neritina</name>
    <dbReference type="NCBI Taxonomy" id="10212"/>
    <lineage>
        <taxon>Eukaryota</taxon>
        <taxon>Metazoa</taxon>
        <taxon>Spiralia</taxon>
        <taxon>Lophotrochozoa</taxon>
        <taxon>Bryozoa</taxon>
        <taxon>Gymnolaemata</taxon>
        <taxon>Cheilostomatida</taxon>
        <taxon>Flustrina</taxon>
        <taxon>Buguloidea</taxon>
        <taxon>Bugulidae</taxon>
        <taxon>Bugula</taxon>
    </lineage>
</organism>
<gene>
    <name evidence="2" type="ORF">EB796_014704</name>
</gene>
<feature type="compositionally biased region" description="Polar residues" evidence="1">
    <location>
        <begin position="40"/>
        <end position="56"/>
    </location>
</feature>